<evidence type="ECO:0000313" key="1">
    <source>
        <dbReference type="EMBL" id="SNT13626.1"/>
    </source>
</evidence>
<accession>A0A239K5C8</accession>
<sequence length="135" mass="15343">MSKTTVNSPNLLSSVHDATADLLNRVGIHSVLDFAWQDEETPSDDYVGLAMWCTDAPFKPRSNVWDRTTAPIMPSERDEIFYKAGEDFIGTMELAKHAIGMVLYSFEHRKPDNILDDTLSFWEYRASATIWLNIA</sequence>
<keyword evidence="2" id="KW-1185">Reference proteome</keyword>
<protein>
    <submittedName>
        <fullName evidence="1">Uncharacterized protein</fullName>
    </submittedName>
</protein>
<dbReference type="Proteomes" id="UP000198356">
    <property type="component" value="Unassembled WGS sequence"/>
</dbReference>
<organism evidence="1 2">
    <name type="scientific">Granulicella rosea</name>
    <dbReference type="NCBI Taxonomy" id="474952"/>
    <lineage>
        <taxon>Bacteria</taxon>
        <taxon>Pseudomonadati</taxon>
        <taxon>Acidobacteriota</taxon>
        <taxon>Terriglobia</taxon>
        <taxon>Terriglobales</taxon>
        <taxon>Acidobacteriaceae</taxon>
        <taxon>Granulicella</taxon>
    </lineage>
</organism>
<gene>
    <name evidence="1" type="ORF">SAMN05421770_104328</name>
</gene>
<evidence type="ECO:0000313" key="2">
    <source>
        <dbReference type="Proteomes" id="UP000198356"/>
    </source>
</evidence>
<dbReference type="AlphaFoldDB" id="A0A239K5C8"/>
<proteinExistence type="predicted"/>
<reference evidence="1 2" key="1">
    <citation type="submission" date="2017-06" db="EMBL/GenBank/DDBJ databases">
        <authorList>
            <person name="Kim H.J."/>
            <person name="Triplett B.A."/>
        </authorList>
    </citation>
    <scope>NUCLEOTIDE SEQUENCE [LARGE SCALE GENOMIC DNA]</scope>
    <source>
        <strain evidence="1 2">DSM 18704</strain>
    </source>
</reference>
<name>A0A239K5C8_9BACT</name>
<dbReference type="EMBL" id="FZOU01000004">
    <property type="protein sequence ID" value="SNT13626.1"/>
    <property type="molecule type" value="Genomic_DNA"/>
</dbReference>
<dbReference type="RefSeq" id="WP_089408965.1">
    <property type="nucleotide sequence ID" value="NZ_FZOU01000004.1"/>
</dbReference>